<comment type="caution">
    <text evidence="2">The sequence shown here is derived from an EMBL/GenBank/DDBJ whole genome shotgun (WGS) entry which is preliminary data.</text>
</comment>
<evidence type="ECO:0000256" key="1">
    <source>
        <dbReference type="SAM" id="MobiDB-lite"/>
    </source>
</evidence>
<organism evidence="2 3">
    <name type="scientific">Candidatus Competibacter phosphatis</name>
    <dbReference type="NCBI Taxonomy" id="221280"/>
    <lineage>
        <taxon>Bacteria</taxon>
        <taxon>Pseudomonadati</taxon>
        <taxon>Pseudomonadota</taxon>
        <taxon>Gammaproteobacteria</taxon>
        <taxon>Candidatus Competibacteraceae</taxon>
        <taxon>Candidatus Competibacter</taxon>
    </lineage>
</organism>
<evidence type="ECO:0000313" key="2">
    <source>
        <dbReference type="EMBL" id="NMQ21386.1"/>
    </source>
</evidence>
<accession>A0ABX1TPN5</accession>
<keyword evidence="3" id="KW-1185">Reference proteome</keyword>
<sequence length="71" mass="8244">MKALKTIITPEEAAERHRERNREAEDRATYLRTAKQRRVEAQSRREKGESLRQIAAVLGVSPEAVRKMLKE</sequence>
<dbReference type="Proteomes" id="UP000760480">
    <property type="component" value="Unassembled WGS sequence"/>
</dbReference>
<dbReference type="EMBL" id="SPMZ01000096">
    <property type="protein sequence ID" value="NMQ21386.1"/>
    <property type="molecule type" value="Genomic_DNA"/>
</dbReference>
<evidence type="ECO:0000313" key="3">
    <source>
        <dbReference type="Proteomes" id="UP000760480"/>
    </source>
</evidence>
<proteinExistence type="predicted"/>
<gene>
    <name evidence="2" type="ORF">E4P82_20570</name>
</gene>
<protein>
    <submittedName>
        <fullName evidence="2">Uncharacterized protein</fullName>
    </submittedName>
</protein>
<feature type="region of interest" description="Disordered" evidence="1">
    <location>
        <begin position="1"/>
        <end position="25"/>
    </location>
</feature>
<feature type="compositionally biased region" description="Basic and acidic residues" evidence="1">
    <location>
        <begin position="13"/>
        <end position="25"/>
    </location>
</feature>
<reference evidence="2 3" key="1">
    <citation type="submission" date="2019-03" db="EMBL/GenBank/DDBJ databases">
        <title>Metabolic reconstructions from genomes of highly enriched 'Candidatus Accumulibacter' and 'Candidatus Competibacter' bioreactor populations.</title>
        <authorList>
            <person name="Annavajhala M.K."/>
            <person name="Welles L."/>
            <person name="Abbas B."/>
            <person name="Sorokin D."/>
            <person name="Park H."/>
            <person name="Van Loosdrecht M."/>
            <person name="Chandran K."/>
        </authorList>
    </citation>
    <scope>NUCLEOTIDE SEQUENCE [LARGE SCALE GENOMIC DNA]</scope>
    <source>
        <strain evidence="2 3">SBR_G</strain>
    </source>
</reference>
<dbReference type="RefSeq" id="WP_169250656.1">
    <property type="nucleotide sequence ID" value="NZ_SPMZ01000096.1"/>
</dbReference>
<name>A0ABX1TPN5_9GAMM</name>